<dbReference type="SUPFAM" id="SSF88723">
    <property type="entry name" value="PIN domain-like"/>
    <property type="match status" value="1"/>
</dbReference>
<evidence type="ECO:0000256" key="1">
    <source>
        <dbReference type="ARBA" id="ARBA00022845"/>
    </source>
</evidence>
<reference evidence="6 7" key="1">
    <citation type="submission" date="2016-06" db="EMBL/GenBank/DDBJ databases">
        <title>Evolution of pathogenesis and genome organization in the Tremellales.</title>
        <authorList>
            <person name="Cuomo C."/>
            <person name="Litvintseva A."/>
            <person name="Heitman J."/>
            <person name="Chen Y."/>
            <person name="Sun S."/>
            <person name="Springer D."/>
            <person name="Dromer F."/>
            <person name="Young S."/>
            <person name="Zeng Q."/>
            <person name="Chapman S."/>
            <person name="Gujja S."/>
            <person name="Saif S."/>
            <person name="Birren B."/>
        </authorList>
    </citation>
    <scope>NUCLEOTIDE SEQUENCE [LARGE SCALE GENOMIC DNA]</scope>
    <source>
        <strain evidence="6 7">ATCC 28783</strain>
    </source>
</reference>
<dbReference type="InterPro" id="IPR022039">
    <property type="entry name" value="MKT1_C"/>
</dbReference>
<dbReference type="InterPro" id="IPR037314">
    <property type="entry name" value="MKT1_H3TH"/>
</dbReference>
<dbReference type="VEuPathDB" id="FungiDB:TREMEDRAFT_42554"/>
<dbReference type="FunCoup" id="A0A4Q1BMV5">
    <property type="interactions" value="281"/>
</dbReference>
<organism evidence="6 7">
    <name type="scientific">Tremella mesenterica</name>
    <name type="common">Jelly fungus</name>
    <dbReference type="NCBI Taxonomy" id="5217"/>
    <lineage>
        <taxon>Eukaryota</taxon>
        <taxon>Fungi</taxon>
        <taxon>Dikarya</taxon>
        <taxon>Basidiomycota</taxon>
        <taxon>Agaricomycotina</taxon>
        <taxon>Tremellomycetes</taxon>
        <taxon>Tremellales</taxon>
        <taxon>Tremellaceae</taxon>
        <taxon>Tremella</taxon>
    </lineage>
</organism>
<name>A0A4Q1BMV5_TREME</name>
<protein>
    <submittedName>
        <fullName evidence="6">XPG domain-containing protein</fullName>
    </submittedName>
</protein>
<dbReference type="GO" id="GO:0006417">
    <property type="term" value="P:regulation of translation"/>
    <property type="evidence" value="ECO:0007669"/>
    <property type="project" value="UniProtKB-KW"/>
</dbReference>
<dbReference type="PANTHER" id="PTHR11081:SF32">
    <property type="entry name" value="POST-TRANSCRIPTIONAL REGULATOR MKT1"/>
    <property type="match status" value="1"/>
</dbReference>
<dbReference type="OMA" id="RFYQTKV"/>
<dbReference type="InterPro" id="IPR029060">
    <property type="entry name" value="PIN-like_dom_sf"/>
</dbReference>
<dbReference type="EMBL" id="SDIL01000035">
    <property type="protein sequence ID" value="RXK39175.1"/>
    <property type="molecule type" value="Genomic_DNA"/>
</dbReference>
<comment type="similarity">
    <text evidence="2">Belongs to the XPG/RAD2 endonuclease family.</text>
</comment>
<dbReference type="CDD" id="cd09902">
    <property type="entry name" value="H3TH_MKT1"/>
    <property type="match status" value="1"/>
</dbReference>
<accession>A0A4Q1BMV5</accession>
<dbReference type="GO" id="GO:0004518">
    <property type="term" value="F:nuclease activity"/>
    <property type="evidence" value="ECO:0007669"/>
    <property type="project" value="InterPro"/>
</dbReference>
<dbReference type="STRING" id="5217.A0A4Q1BMV5"/>
<dbReference type="InterPro" id="IPR022040">
    <property type="entry name" value="MKT1_N"/>
</dbReference>
<feature type="domain" description="Post-transcriptional regulator MKT1 C-terminal" evidence="4">
    <location>
        <begin position="506"/>
        <end position="770"/>
    </location>
</feature>
<dbReference type="GO" id="GO:0003730">
    <property type="term" value="F:mRNA 3'-UTR binding"/>
    <property type="evidence" value="ECO:0007669"/>
    <property type="project" value="TreeGrafter"/>
</dbReference>
<feature type="domain" description="XPG N-terminal" evidence="3">
    <location>
        <begin position="3"/>
        <end position="90"/>
    </location>
</feature>
<comment type="caution">
    <text evidence="6">The sequence shown here is derived from an EMBL/GenBank/DDBJ whole genome shotgun (WGS) entry which is preliminary data.</text>
</comment>
<dbReference type="InterPro" id="IPR006084">
    <property type="entry name" value="XPG/Rad2"/>
</dbReference>
<dbReference type="PANTHER" id="PTHR11081">
    <property type="entry name" value="FLAP ENDONUCLEASE FAMILY MEMBER"/>
    <property type="match status" value="1"/>
</dbReference>
<sequence>MQGIRGFEPYLRERKLIQSAPLSSLSHTRLGIDASLYLRNLLSDPTAREPLVASTGGLPLALTARVENDLRTLERLNIRPVFVFAGLPTCTRAPPKGLDPGQERDRAVKAEAWGYYENGEVERAVLALSQVRGGAWTDARDVARLIMRTFKHRQVEYVVAPYLQFAQLTYLLQHQKGYIHAIYSSTECLLWPIDKLIISIDLSQSTFTFLEKPRILSDLALNEDQFLDLGLLAGCALTRTFPPASQDFTMRSIVDLVRHWKSGVAACQAWRADPSVKTQSYGDVFMRARLAVKYSLILTTEGACVPLPLAVPPVQAAISPADVPGDLDEIFSMRLPDELYCHICRGLVSPQVVGWLSGGQLAENQPLADSAEYRRFIKDVITEGATSPRCTTLALLADGLHPQWKTRRVTAQYYFDVVQIPPAGHFIPFSDKVTQSLVDKCSNWIVPAGIVENELRRQSSSTIDLKLCVGALATDELAALTRRGKNEKSHRPLDKKDEVVANVIWRLLDARGFIAANHTLSIMGKALHAACTHSHINDRFQEATYLVLELIRAGVVHGGPWGGPNGDILSGGPSIGSEEEQRSMLLIMRCLSVLQLNFRPQQWSGPLSRELLVFNSFVRALSKSLRHLLEALQVHILLSGDARRNREDQLDLMISVPFQTEPNTGFGILAKTYLDATIIYFGDTITLESVEKDSAGVKTAKKEALSFVEQSFSGVKGPVQEVERGFRFWDAIMVAIRTLAKEQGPSPSLTSTIISPANVEEFERADRWLKPMRP</sequence>
<evidence type="ECO:0000313" key="7">
    <source>
        <dbReference type="Proteomes" id="UP000289152"/>
    </source>
</evidence>
<keyword evidence="7" id="KW-1185">Reference proteome</keyword>
<feature type="domain" description="Post-transcriptional regulator MKT1 N-terminal" evidence="5">
    <location>
        <begin position="324"/>
        <end position="415"/>
    </location>
</feature>
<gene>
    <name evidence="6" type="ORF">M231_03532</name>
</gene>
<evidence type="ECO:0000256" key="2">
    <source>
        <dbReference type="ARBA" id="ARBA00024023"/>
    </source>
</evidence>
<dbReference type="Pfam" id="PF12247">
    <property type="entry name" value="MKT1_N"/>
    <property type="match status" value="1"/>
</dbReference>
<dbReference type="InterPro" id="IPR006085">
    <property type="entry name" value="XPG_DNA_repair_N"/>
</dbReference>
<dbReference type="InParanoid" id="A0A4Q1BMV5"/>
<evidence type="ECO:0000259" key="4">
    <source>
        <dbReference type="Pfam" id="PF12246"/>
    </source>
</evidence>
<dbReference type="AlphaFoldDB" id="A0A4Q1BMV5"/>
<evidence type="ECO:0000259" key="3">
    <source>
        <dbReference type="Pfam" id="PF00752"/>
    </source>
</evidence>
<dbReference type="Pfam" id="PF00752">
    <property type="entry name" value="XPG_N"/>
    <property type="match status" value="1"/>
</dbReference>
<evidence type="ECO:0000259" key="5">
    <source>
        <dbReference type="Pfam" id="PF12247"/>
    </source>
</evidence>
<keyword evidence="1" id="KW-0810">Translation regulation</keyword>
<proteinExistence type="inferred from homology"/>
<dbReference type="Gene3D" id="3.40.50.1010">
    <property type="entry name" value="5'-nuclease"/>
    <property type="match status" value="1"/>
</dbReference>
<dbReference type="Pfam" id="PF12246">
    <property type="entry name" value="MKT1_C"/>
    <property type="match status" value="1"/>
</dbReference>
<dbReference type="CDD" id="cd09858">
    <property type="entry name" value="PIN_MKT1"/>
    <property type="match status" value="1"/>
</dbReference>
<dbReference type="Proteomes" id="UP000289152">
    <property type="component" value="Unassembled WGS sequence"/>
</dbReference>
<dbReference type="OrthoDB" id="17262at2759"/>
<evidence type="ECO:0000313" key="6">
    <source>
        <dbReference type="EMBL" id="RXK39175.1"/>
    </source>
</evidence>